<feature type="region of interest" description="Disordered" evidence="1">
    <location>
        <begin position="45"/>
        <end position="109"/>
    </location>
</feature>
<dbReference type="EMBL" id="QYAZ01000001">
    <property type="protein sequence ID" value="KAB8124975.1"/>
    <property type="molecule type" value="Genomic_DNA"/>
</dbReference>
<organism evidence="3 4">
    <name type="scientific">Komagataeibacter medellinensis</name>
    <dbReference type="NCBI Taxonomy" id="1177712"/>
    <lineage>
        <taxon>Bacteria</taxon>
        <taxon>Pseudomonadati</taxon>
        <taxon>Pseudomonadota</taxon>
        <taxon>Alphaproteobacteria</taxon>
        <taxon>Acetobacterales</taxon>
        <taxon>Acetobacteraceae</taxon>
        <taxon>Komagataeibacter</taxon>
    </lineage>
</organism>
<comment type="caution">
    <text evidence="3">The sequence shown here is derived from an EMBL/GenBank/DDBJ whole genome shotgun (WGS) entry which is preliminary data.</text>
</comment>
<feature type="chain" id="PRO_5046891738" description="Lipoprotein" evidence="2">
    <location>
        <begin position="26"/>
        <end position="109"/>
    </location>
</feature>
<feature type="signal peptide" evidence="2">
    <location>
        <begin position="1"/>
        <end position="25"/>
    </location>
</feature>
<keyword evidence="4" id="KW-1185">Reference proteome</keyword>
<evidence type="ECO:0000313" key="4">
    <source>
        <dbReference type="Proteomes" id="UP000427842"/>
    </source>
</evidence>
<feature type="compositionally biased region" description="Basic and acidic residues" evidence="1">
    <location>
        <begin position="45"/>
        <end position="99"/>
    </location>
</feature>
<evidence type="ECO:0000256" key="2">
    <source>
        <dbReference type="SAM" id="SignalP"/>
    </source>
</evidence>
<protein>
    <recommendedName>
        <fullName evidence="5">Lipoprotein</fullName>
    </recommendedName>
</protein>
<evidence type="ECO:0000313" key="3">
    <source>
        <dbReference type="EMBL" id="KAB8124975.1"/>
    </source>
</evidence>
<name>A0ABQ6VZD3_9PROT</name>
<evidence type="ECO:0008006" key="5">
    <source>
        <dbReference type="Google" id="ProtNLM"/>
    </source>
</evidence>
<accession>A0ABQ6VZD3</accession>
<dbReference type="Proteomes" id="UP000427842">
    <property type="component" value="Unassembled WGS sequence"/>
</dbReference>
<evidence type="ECO:0000256" key="1">
    <source>
        <dbReference type="SAM" id="MobiDB-lite"/>
    </source>
</evidence>
<proteinExistence type="predicted"/>
<dbReference type="RefSeq" id="WP_014104710.1">
    <property type="nucleotide sequence ID" value="NZ_QYAZ01000001.1"/>
</dbReference>
<reference evidence="3 4" key="1">
    <citation type="submission" date="2018-09" db="EMBL/GenBank/DDBJ databases">
        <title>Genome sequence and characterization of the bcs clusters for the production of nanocellulose from the low pH resistant strain Komagataeibacter medellinensis ID13488.</title>
        <authorList>
            <person name="Hernandez-Arriaga A.M."/>
            <person name="Del Cerro C."/>
            <person name="Urbina L."/>
            <person name="Eceiza A."/>
            <person name="Retegi A."/>
            <person name="Prieto M.A."/>
        </authorList>
    </citation>
    <scope>NUCLEOTIDE SEQUENCE [LARGE SCALE GENOMIC DNA]</scope>
    <source>
        <strain evidence="3 4">ID13488</strain>
    </source>
</reference>
<gene>
    <name evidence="3" type="ORF">D3W54_13075</name>
</gene>
<sequence>MKKTLILAGLCATGLNVATLVPALADSCDGVTDHAECEVRLKSHEVGSETREKAHEVGRDTRETAHAAHERAAEKADSAKDWGHRTGQKLDKWGHETKGDMSQFFTGHR</sequence>
<keyword evidence="2" id="KW-0732">Signal</keyword>